<feature type="domain" description="Protein kinase" evidence="16">
    <location>
        <begin position="3"/>
        <end position="253"/>
    </location>
</feature>
<feature type="binding site" evidence="13">
    <location>
        <position position="32"/>
    </location>
    <ligand>
        <name>ATP</name>
        <dbReference type="ChEBI" id="CHEBI:30616"/>
    </ligand>
</feature>
<evidence type="ECO:0000256" key="11">
    <source>
        <dbReference type="ARBA" id="ARBA00047559"/>
    </source>
</evidence>
<evidence type="ECO:0000256" key="4">
    <source>
        <dbReference type="ARBA" id="ARBA00022553"/>
    </source>
</evidence>
<keyword evidence="4" id="KW-0597">Phosphoprotein</keyword>
<keyword evidence="5" id="KW-0808">Transferase</keyword>
<dbReference type="EMBL" id="JAAIUW010000012">
    <property type="protein sequence ID" value="KAF7805787.1"/>
    <property type="molecule type" value="Genomic_DNA"/>
</dbReference>
<evidence type="ECO:0000313" key="18">
    <source>
        <dbReference type="Proteomes" id="UP000634136"/>
    </source>
</evidence>
<evidence type="ECO:0000256" key="6">
    <source>
        <dbReference type="ARBA" id="ARBA00022682"/>
    </source>
</evidence>
<dbReference type="AlphaFoldDB" id="A0A834SR26"/>
<organism evidence="17 18">
    <name type="scientific">Senna tora</name>
    <dbReference type="NCBI Taxonomy" id="362788"/>
    <lineage>
        <taxon>Eukaryota</taxon>
        <taxon>Viridiplantae</taxon>
        <taxon>Streptophyta</taxon>
        <taxon>Embryophyta</taxon>
        <taxon>Tracheophyta</taxon>
        <taxon>Spermatophyta</taxon>
        <taxon>Magnoliopsida</taxon>
        <taxon>eudicotyledons</taxon>
        <taxon>Gunneridae</taxon>
        <taxon>Pentapetalae</taxon>
        <taxon>rosids</taxon>
        <taxon>fabids</taxon>
        <taxon>Fabales</taxon>
        <taxon>Fabaceae</taxon>
        <taxon>Caesalpinioideae</taxon>
        <taxon>Cassia clade</taxon>
        <taxon>Senna</taxon>
    </lineage>
</organism>
<dbReference type="InterPro" id="IPR052751">
    <property type="entry name" value="Plant_MAPKKK"/>
</dbReference>
<evidence type="ECO:0000313" key="17">
    <source>
        <dbReference type="EMBL" id="KAF7805787.1"/>
    </source>
</evidence>
<protein>
    <recommendedName>
        <fullName evidence="2">mitogen-activated protein kinase kinase kinase</fullName>
        <ecNumber evidence="2">2.7.11.25</ecNumber>
    </recommendedName>
</protein>
<evidence type="ECO:0000256" key="15">
    <source>
        <dbReference type="SAM" id="MobiDB-lite"/>
    </source>
</evidence>
<dbReference type="Pfam" id="PF00069">
    <property type="entry name" value="Pkinase"/>
    <property type="match status" value="1"/>
</dbReference>
<dbReference type="InterPro" id="IPR000719">
    <property type="entry name" value="Prot_kinase_dom"/>
</dbReference>
<dbReference type="PROSITE" id="PS00107">
    <property type="entry name" value="PROTEIN_KINASE_ATP"/>
    <property type="match status" value="1"/>
</dbReference>
<dbReference type="GO" id="GO:0005634">
    <property type="term" value="C:nucleus"/>
    <property type="evidence" value="ECO:0007669"/>
    <property type="project" value="UniProtKB-SubCell"/>
</dbReference>
<reference evidence="17" key="1">
    <citation type="submission" date="2020-09" db="EMBL/GenBank/DDBJ databases">
        <title>Genome-Enabled Discovery of Anthraquinone Biosynthesis in Senna tora.</title>
        <authorList>
            <person name="Kang S.-H."/>
            <person name="Pandey R.P."/>
            <person name="Lee C.-M."/>
            <person name="Sim J.-S."/>
            <person name="Jeong J.-T."/>
            <person name="Choi B.-S."/>
            <person name="Jung M."/>
            <person name="Ginzburg D."/>
            <person name="Zhao K."/>
            <person name="Won S.Y."/>
            <person name="Oh T.-J."/>
            <person name="Yu Y."/>
            <person name="Kim N.-H."/>
            <person name="Lee O.R."/>
            <person name="Lee T.-H."/>
            <person name="Bashyal P."/>
            <person name="Kim T.-S."/>
            <person name="Lee W.-H."/>
            <person name="Kawkins C."/>
            <person name="Kim C.-K."/>
            <person name="Kim J.S."/>
            <person name="Ahn B.O."/>
            <person name="Rhee S.Y."/>
            <person name="Sohng J.K."/>
        </authorList>
    </citation>
    <scope>NUCLEOTIDE SEQUENCE</scope>
    <source>
        <tissue evidence="17">Leaf</tissue>
    </source>
</reference>
<dbReference type="Proteomes" id="UP000634136">
    <property type="component" value="Unassembled WGS sequence"/>
</dbReference>
<dbReference type="OrthoDB" id="275301at2759"/>
<dbReference type="Gene3D" id="1.10.510.10">
    <property type="entry name" value="Transferase(Phosphotransferase) domain 1"/>
    <property type="match status" value="1"/>
</dbReference>
<evidence type="ECO:0000256" key="7">
    <source>
        <dbReference type="ARBA" id="ARBA00022741"/>
    </source>
</evidence>
<evidence type="ECO:0000256" key="13">
    <source>
        <dbReference type="PROSITE-ProRule" id="PRU10141"/>
    </source>
</evidence>
<dbReference type="GO" id="GO:0009738">
    <property type="term" value="P:abscisic acid-activated signaling pathway"/>
    <property type="evidence" value="ECO:0007669"/>
    <property type="project" value="UniProtKB-KW"/>
</dbReference>
<dbReference type="PANTHER" id="PTHR48011:SF4">
    <property type="entry name" value="MITOGEN-ACTIVATED PROTEIN KINASE KINASE KINASE 19"/>
    <property type="match status" value="1"/>
</dbReference>
<dbReference type="FunFam" id="1.10.510.10:FF:000852">
    <property type="entry name" value="Mitogen-activated protein kinase kinase kinase 17"/>
    <property type="match status" value="1"/>
</dbReference>
<dbReference type="GO" id="GO:0006970">
    <property type="term" value="P:response to osmotic stress"/>
    <property type="evidence" value="ECO:0007669"/>
    <property type="project" value="UniProtKB-ARBA"/>
</dbReference>
<keyword evidence="18" id="KW-1185">Reference proteome</keyword>
<dbReference type="PROSITE" id="PS00108">
    <property type="entry name" value="PROTEIN_KINASE_ST"/>
    <property type="match status" value="1"/>
</dbReference>
<dbReference type="GO" id="GO:0005524">
    <property type="term" value="F:ATP binding"/>
    <property type="evidence" value="ECO:0007669"/>
    <property type="project" value="UniProtKB-UniRule"/>
</dbReference>
<evidence type="ECO:0000256" key="10">
    <source>
        <dbReference type="ARBA" id="ARBA00023242"/>
    </source>
</evidence>
<comment type="caution">
    <text evidence="17">The sequence shown here is derived from an EMBL/GenBank/DDBJ whole genome shotgun (WGS) entry which is preliminary data.</text>
</comment>
<comment type="catalytic activity">
    <reaction evidence="12">
        <text>L-seryl-[protein] + ATP = O-phospho-L-seryl-[protein] + ADP + H(+)</text>
        <dbReference type="Rhea" id="RHEA:17989"/>
        <dbReference type="Rhea" id="RHEA-COMP:9863"/>
        <dbReference type="Rhea" id="RHEA-COMP:11604"/>
        <dbReference type="ChEBI" id="CHEBI:15378"/>
        <dbReference type="ChEBI" id="CHEBI:29999"/>
        <dbReference type="ChEBI" id="CHEBI:30616"/>
        <dbReference type="ChEBI" id="CHEBI:83421"/>
        <dbReference type="ChEBI" id="CHEBI:456216"/>
        <dbReference type="EC" id="2.7.11.25"/>
    </reaction>
</comment>
<evidence type="ECO:0000259" key="16">
    <source>
        <dbReference type="PROSITE" id="PS50011"/>
    </source>
</evidence>
<keyword evidence="9 13" id="KW-0067">ATP-binding</keyword>
<comment type="subcellular location">
    <subcellularLocation>
        <location evidence="1">Nucleus</location>
    </subcellularLocation>
</comment>
<evidence type="ECO:0000256" key="12">
    <source>
        <dbReference type="ARBA" id="ARBA00048329"/>
    </source>
</evidence>
<keyword evidence="7 13" id="KW-0547">Nucleotide-binding</keyword>
<evidence type="ECO:0000256" key="5">
    <source>
        <dbReference type="ARBA" id="ARBA00022679"/>
    </source>
</evidence>
<dbReference type="SUPFAM" id="SSF56112">
    <property type="entry name" value="Protein kinase-like (PK-like)"/>
    <property type="match status" value="1"/>
</dbReference>
<dbReference type="GO" id="GO:0019901">
    <property type="term" value="F:protein kinase binding"/>
    <property type="evidence" value="ECO:0007669"/>
    <property type="project" value="UniProtKB-ARBA"/>
</dbReference>
<comment type="catalytic activity">
    <reaction evidence="11">
        <text>L-threonyl-[protein] + ATP = O-phospho-L-threonyl-[protein] + ADP + H(+)</text>
        <dbReference type="Rhea" id="RHEA:46608"/>
        <dbReference type="Rhea" id="RHEA-COMP:11060"/>
        <dbReference type="Rhea" id="RHEA-COMP:11605"/>
        <dbReference type="ChEBI" id="CHEBI:15378"/>
        <dbReference type="ChEBI" id="CHEBI:30013"/>
        <dbReference type="ChEBI" id="CHEBI:30616"/>
        <dbReference type="ChEBI" id="CHEBI:61977"/>
        <dbReference type="ChEBI" id="CHEBI:456216"/>
        <dbReference type="EC" id="2.7.11.25"/>
    </reaction>
</comment>
<dbReference type="CDD" id="cd06606">
    <property type="entry name" value="STKc_MAPKKK"/>
    <property type="match status" value="1"/>
</dbReference>
<evidence type="ECO:0000256" key="8">
    <source>
        <dbReference type="ARBA" id="ARBA00022777"/>
    </source>
</evidence>
<dbReference type="InterPro" id="IPR011009">
    <property type="entry name" value="Kinase-like_dom_sf"/>
</dbReference>
<evidence type="ECO:0000256" key="3">
    <source>
        <dbReference type="ARBA" id="ARBA00022527"/>
    </source>
</evidence>
<evidence type="ECO:0000256" key="9">
    <source>
        <dbReference type="ARBA" id="ARBA00022840"/>
    </source>
</evidence>
<evidence type="ECO:0000256" key="2">
    <source>
        <dbReference type="ARBA" id="ARBA00012406"/>
    </source>
</evidence>
<dbReference type="PANTHER" id="PTHR48011">
    <property type="entry name" value="CCR4-NOT TRANSCRIPTIONAL COMPLEX SUBUNIT CAF120-RELATED"/>
    <property type="match status" value="1"/>
</dbReference>
<sequence length="367" mass="40738">MEWRRGQTLGHGSSATVSLATFPHSDDVLAVKSSELSRSESLQREQRLLSSLCSPYIVSYKGCDITTEQNKLFYNLFLEYMPFGTLLQALRRHGGRLDVSVVAGYTRQILQGIHYLHSNGLVHCDIKSTNILVGENGAKVSDFGCAKRVFDTAAPISGTPMFMAPEVARGEEQGYACDIWALGCTVIEMASGVSPWRNVADPFSVLHRIAYSGEVPEIPGFLSEEAKDFLRKCLRRNPRERWTASQLLKHPFVGELNSKSQAKEIQESNSSSPTSILEQGFWNSVEESEIHGKLIRTRSGNLGGDDRIRGLAEFSGEPGWKWNDDDGENWITSRGNNDEVRDAQSSGQPPPTDSEDSDYQPRADHIP</sequence>
<dbReference type="InterPro" id="IPR008271">
    <property type="entry name" value="Ser/Thr_kinase_AS"/>
</dbReference>
<dbReference type="GO" id="GO:0004709">
    <property type="term" value="F:MAP kinase kinase kinase activity"/>
    <property type="evidence" value="ECO:0007669"/>
    <property type="project" value="UniProtKB-EC"/>
</dbReference>
<dbReference type="InterPro" id="IPR017441">
    <property type="entry name" value="Protein_kinase_ATP_BS"/>
</dbReference>
<proteinExistence type="inferred from homology"/>
<name>A0A834SR26_9FABA</name>
<gene>
    <name evidence="17" type="ORF">G2W53_037948</name>
</gene>
<feature type="region of interest" description="Disordered" evidence="15">
    <location>
        <begin position="315"/>
        <end position="367"/>
    </location>
</feature>
<keyword evidence="6" id="KW-0938">Abscisic acid signaling pathway</keyword>
<keyword evidence="10" id="KW-0539">Nucleus</keyword>
<accession>A0A834SR26</accession>
<dbReference type="EC" id="2.7.11.25" evidence="2"/>
<keyword evidence="3 14" id="KW-0723">Serine/threonine-protein kinase</keyword>
<dbReference type="SMART" id="SM00220">
    <property type="entry name" value="S_TKc"/>
    <property type="match status" value="1"/>
</dbReference>
<evidence type="ECO:0000256" key="14">
    <source>
        <dbReference type="RuleBase" id="RU000304"/>
    </source>
</evidence>
<dbReference type="PROSITE" id="PS50011">
    <property type="entry name" value="PROTEIN_KINASE_DOM"/>
    <property type="match status" value="1"/>
</dbReference>
<comment type="similarity">
    <text evidence="14">Belongs to the protein kinase superfamily.</text>
</comment>
<keyword evidence="8 17" id="KW-0418">Kinase</keyword>
<evidence type="ECO:0000256" key="1">
    <source>
        <dbReference type="ARBA" id="ARBA00004123"/>
    </source>
</evidence>